<feature type="region of interest" description="Disordered" evidence="1">
    <location>
        <begin position="51"/>
        <end position="81"/>
    </location>
</feature>
<name>A0A834HTJ4_RHYFE</name>
<protein>
    <submittedName>
        <fullName evidence="2">Uncharacterized protein</fullName>
    </submittedName>
</protein>
<evidence type="ECO:0000313" key="2">
    <source>
        <dbReference type="EMBL" id="KAF7267729.1"/>
    </source>
</evidence>
<accession>A0A834HTJ4</accession>
<evidence type="ECO:0000256" key="1">
    <source>
        <dbReference type="SAM" id="MobiDB-lite"/>
    </source>
</evidence>
<dbReference type="EMBL" id="JAACXV010014396">
    <property type="protein sequence ID" value="KAF7267729.1"/>
    <property type="molecule type" value="Genomic_DNA"/>
</dbReference>
<dbReference type="Proteomes" id="UP000625711">
    <property type="component" value="Unassembled WGS sequence"/>
</dbReference>
<evidence type="ECO:0000313" key="3">
    <source>
        <dbReference type="Proteomes" id="UP000625711"/>
    </source>
</evidence>
<gene>
    <name evidence="2" type="ORF">GWI33_019087</name>
</gene>
<organism evidence="2 3">
    <name type="scientific">Rhynchophorus ferrugineus</name>
    <name type="common">Red palm weevil</name>
    <name type="synonym">Curculio ferrugineus</name>
    <dbReference type="NCBI Taxonomy" id="354439"/>
    <lineage>
        <taxon>Eukaryota</taxon>
        <taxon>Metazoa</taxon>
        <taxon>Ecdysozoa</taxon>
        <taxon>Arthropoda</taxon>
        <taxon>Hexapoda</taxon>
        <taxon>Insecta</taxon>
        <taxon>Pterygota</taxon>
        <taxon>Neoptera</taxon>
        <taxon>Endopterygota</taxon>
        <taxon>Coleoptera</taxon>
        <taxon>Polyphaga</taxon>
        <taxon>Cucujiformia</taxon>
        <taxon>Curculionidae</taxon>
        <taxon>Dryophthorinae</taxon>
        <taxon>Rhynchophorus</taxon>
    </lineage>
</organism>
<reference evidence="2" key="1">
    <citation type="submission" date="2020-08" db="EMBL/GenBank/DDBJ databases">
        <title>Genome sequencing and assembly of the red palm weevil Rhynchophorus ferrugineus.</title>
        <authorList>
            <person name="Dias G.B."/>
            <person name="Bergman C.M."/>
            <person name="Manee M."/>
        </authorList>
    </citation>
    <scope>NUCLEOTIDE SEQUENCE</scope>
    <source>
        <strain evidence="2">AA-2017</strain>
        <tissue evidence="2">Whole larva</tissue>
    </source>
</reference>
<comment type="caution">
    <text evidence="2">The sequence shown here is derived from an EMBL/GenBank/DDBJ whole genome shotgun (WGS) entry which is preliminary data.</text>
</comment>
<keyword evidence="3" id="KW-1185">Reference proteome</keyword>
<dbReference type="AlphaFoldDB" id="A0A834HTJ4"/>
<proteinExistence type="predicted"/>
<sequence>MNMEAVEVTISIRVTTWKNGEKGHLVAGFQFCAPGHFRFVSGDLPIKVVGKSEEANTPLPSPGTAAPPSDPNPPHFNYPGS</sequence>
<feature type="compositionally biased region" description="Pro residues" evidence="1">
    <location>
        <begin position="68"/>
        <end position="81"/>
    </location>
</feature>